<protein>
    <submittedName>
        <fullName evidence="3">Kelch domain-containing protein 10</fullName>
    </submittedName>
</protein>
<comment type="caution">
    <text evidence="3">The sequence shown here is derived from an EMBL/GenBank/DDBJ whole genome shotgun (WGS) entry which is preliminary data.</text>
</comment>
<dbReference type="AlphaFoldDB" id="A0A0C2NA63"/>
<dbReference type="Proteomes" id="UP000031668">
    <property type="component" value="Unassembled WGS sequence"/>
</dbReference>
<dbReference type="OrthoDB" id="5948822at2759"/>
<evidence type="ECO:0000313" key="4">
    <source>
        <dbReference type="Proteomes" id="UP000031668"/>
    </source>
</evidence>
<dbReference type="Pfam" id="PF24681">
    <property type="entry name" value="Kelch_KLHDC2_KLHL20_DRC7"/>
    <property type="match status" value="1"/>
</dbReference>
<keyword evidence="1" id="KW-0880">Kelch repeat</keyword>
<dbReference type="Gene3D" id="2.120.10.80">
    <property type="entry name" value="Kelch-type beta propeller"/>
    <property type="match status" value="2"/>
</dbReference>
<proteinExistence type="predicted"/>
<dbReference type="PANTHER" id="PTHR46428">
    <property type="entry name" value="KELCH DOMAIN-CONTAINING PROTEIN 10"/>
    <property type="match status" value="1"/>
</dbReference>
<name>A0A0C2NA63_THEKT</name>
<dbReference type="InterPro" id="IPR052125">
    <property type="entry name" value="KLHDC10"/>
</dbReference>
<organism evidence="3 4">
    <name type="scientific">Thelohanellus kitauei</name>
    <name type="common">Myxosporean</name>
    <dbReference type="NCBI Taxonomy" id="669202"/>
    <lineage>
        <taxon>Eukaryota</taxon>
        <taxon>Metazoa</taxon>
        <taxon>Cnidaria</taxon>
        <taxon>Myxozoa</taxon>
        <taxon>Myxosporea</taxon>
        <taxon>Bivalvulida</taxon>
        <taxon>Platysporina</taxon>
        <taxon>Myxobolidae</taxon>
        <taxon>Thelohanellus</taxon>
    </lineage>
</organism>
<dbReference type="SUPFAM" id="SSF117281">
    <property type="entry name" value="Kelch motif"/>
    <property type="match status" value="1"/>
</dbReference>
<dbReference type="InterPro" id="IPR015915">
    <property type="entry name" value="Kelch-typ_b-propeller"/>
</dbReference>
<evidence type="ECO:0000256" key="2">
    <source>
        <dbReference type="ARBA" id="ARBA00022737"/>
    </source>
</evidence>
<dbReference type="PANTHER" id="PTHR46428:SF1">
    <property type="entry name" value="KELCH DOMAIN-CONTAINING PROTEIN 10"/>
    <property type="match status" value="1"/>
</dbReference>
<reference evidence="3 4" key="1">
    <citation type="journal article" date="2014" name="Genome Biol. Evol.">
        <title>The genome of the myxosporean Thelohanellus kitauei shows adaptations to nutrient acquisition within its fish host.</title>
        <authorList>
            <person name="Yang Y."/>
            <person name="Xiong J."/>
            <person name="Zhou Z."/>
            <person name="Huo F."/>
            <person name="Miao W."/>
            <person name="Ran C."/>
            <person name="Liu Y."/>
            <person name="Zhang J."/>
            <person name="Feng J."/>
            <person name="Wang M."/>
            <person name="Wang M."/>
            <person name="Wang L."/>
            <person name="Yao B."/>
        </authorList>
    </citation>
    <scope>NUCLEOTIDE SEQUENCE [LARGE SCALE GENOMIC DNA]</scope>
    <source>
        <strain evidence="3">Wuqing</strain>
    </source>
</reference>
<evidence type="ECO:0000256" key="1">
    <source>
        <dbReference type="ARBA" id="ARBA00022441"/>
    </source>
</evidence>
<keyword evidence="4" id="KW-1185">Reference proteome</keyword>
<dbReference type="EMBL" id="JWZT01001962">
    <property type="protein sequence ID" value="KII70807.1"/>
    <property type="molecule type" value="Genomic_DNA"/>
</dbReference>
<gene>
    <name evidence="3" type="ORF">RF11_14968</name>
</gene>
<evidence type="ECO:0000313" key="3">
    <source>
        <dbReference type="EMBL" id="KII70807.1"/>
    </source>
</evidence>
<dbReference type="GO" id="GO:0032874">
    <property type="term" value="P:positive regulation of stress-activated MAPK cascade"/>
    <property type="evidence" value="ECO:0007669"/>
    <property type="project" value="TreeGrafter"/>
</dbReference>
<keyword evidence="2" id="KW-0677">Repeat</keyword>
<sequence>MSVYNDHTGPEDRVYHSMTSVREFLIIYGGLTHWCREEHYGLWTFNTINGVWRRYELPIGVKDTPISSSICAVGNLVYIFGGTSLIDHFRRTNSLVSFDITNGTWQTVYSHTDIHDENTPPPMYGNLLFYHDGSLYVLRGFASDMDLDKLYKFTLKTSKWSLVQQNGEKPFLNNRIFGSVFKNQLYCFGHCLHEANRFRNVKIFDLCTKTWTERQTNSKTKQYPEDRIFESFVFSCNFGYLGGGRHPEHNTLYSDIWKVDLESLEWLKLNYTFKTGIKNHQMAVIKDVKLFSFGGGGDNPDSPHDLERFMVNVPTLYNLGLEYVSRDPKMKKLTDSLPSAILDELNLNQSDRSVDA</sequence>
<accession>A0A0C2NA63</accession>